<dbReference type="EMBL" id="RDRA01000016">
    <property type="protein sequence ID" value="RXG90634.1"/>
    <property type="molecule type" value="Genomic_DNA"/>
</dbReference>
<evidence type="ECO:0000313" key="2">
    <source>
        <dbReference type="Proteomes" id="UP000289946"/>
    </source>
</evidence>
<protein>
    <recommendedName>
        <fullName evidence="3">Nucleoid-associated protein</fullName>
    </recommendedName>
</protein>
<organism evidence="1 2">
    <name type="scientific">Bradyrhizobium zhanjiangense</name>
    <dbReference type="NCBI Taxonomy" id="1325107"/>
    <lineage>
        <taxon>Bacteria</taxon>
        <taxon>Pseudomonadati</taxon>
        <taxon>Pseudomonadota</taxon>
        <taxon>Alphaproteobacteria</taxon>
        <taxon>Hyphomicrobiales</taxon>
        <taxon>Nitrobacteraceae</taxon>
        <taxon>Bradyrhizobium</taxon>
    </lineage>
</organism>
<reference evidence="1 2" key="1">
    <citation type="submission" date="2018-10" db="EMBL/GenBank/DDBJ databases">
        <title>Bradyrhizobium sp. nov., isolated from effective nodules of peanut in China.</title>
        <authorList>
            <person name="Li Y."/>
        </authorList>
    </citation>
    <scope>NUCLEOTIDE SEQUENCE [LARGE SCALE GENOMIC DNA]</scope>
    <source>
        <strain evidence="1 2">CCBAU 51781</strain>
    </source>
</reference>
<name>A0ABY0DEC9_9BRAD</name>
<comment type="caution">
    <text evidence="1">The sequence shown here is derived from an EMBL/GenBank/DDBJ whole genome shotgun (WGS) entry which is preliminary data.</text>
</comment>
<accession>A0ABY0DEC9</accession>
<evidence type="ECO:0000313" key="1">
    <source>
        <dbReference type="EMBL" id="RXG90634.1"/>
    </source>
</evidence>
<dbReference type="Pfam" id="PF04245">
    <property type="entry name" value="NA37"/>
    <property type="match status" value="1"/>
</dbReference>
<proteinExistence type="predicted"/>
<dbReference type="Proteomes" id="UP000289946">
    <property type="component" value="Unassembled WGS sequence"/>
</dbReference>
<gene>
    <name evidence="1" type="ORF">EAS62_26550</name>
</gene>
<evidence type="ECO:0008006" key="3">
    <source>
        <dbReference type="Google" id="ProtNLM"/>
    </source>
</evidence>
<keyword evidence="2" id="KW-1185">Reference proteome</keyword>
<sequence>MGEDELNFENLSVTRVIIHQVFKRKADRQIQQPRYGAALQALGPEDTAALEDRIVSALGSPSRCMGMSLLVAGAGSAFQLARALADCDDALFVHHSRQMANLLAHAQERIDLPGGIVVVFSGSMGHPAQRIMGVIKAEAHSGFSFPDTGVLALTFLRNLVLTPGQKLYKMGVFVEVDPNQSNATSGNGWEAFLYDETAIERNKAAQYFYSTFLGLGIPVDSAQQTKSFYELTKKFITDLDVPEARKVELNTGLFSYLKVEQTPTIDRSTFATRFFATPEAQDAFTKYMDKNNFPAGAINKDISQIASLLRRRNFVFASDVRLSVPADSFEDLVKIEPIEGEPSADGSIPQWTKITVRDRLKSDK</sequence>
<dbReference type="InterPro" id="IPR007358">
    <property type="entry name" value="Nucleoid_associated_NdpA"/>
</dbReference>